<proteinExistence type="predicted"/>
<sequence>MDRFRGFIAGIGTSSGTRMVVGHWLESPFGAFTDVMMENAAGSRLLLAPSQEIADYVSGTYSFDAVDVADVEARLTAHQLLVSAGPLRLRADLGPRTLLGQLLERVPPAVAVHPRWLGAVSPLAGLLVRGVRTSGSAGGGRREYYGVRSIRSLTGARASWEGRDLGGLSPIDPPVRFGFSSVPPKPQIVAVTTSIVS</sequence>
<dbReference type="RefSeq" id="WP_227891079.1">
    <property type="nucleotide sequence ID" value="NZ_JAJFZQ010000005.1"/>
</dbReference>
<protein>
    <submittedName>
        <fullName evidence="1">Uncharacterized protein</fullName>
    </submittedName>
</protein>
<keyword evidence="2" id="KW-1185">Reference proteome</keyword>
<evidence type="ECO:0000313" key="2">
    <source>
        <dbReference type="Proteomes" id="UP001139168"/>
    </source>
</evidence>
<name>A0ABS8GI10_9MICC</name>
<evidence type="ECO:0000313" key="1">
    <source>
        <dbReference type="EMBL" id="MCC3266294.1"/>
    </source>
</evidence>
<reference evidence="1" key="1">
    <citation type="submission" date="2021-10" db="EMBL/GenBank/DDBJ databases">
        <title>Novel species in genus Arthrobacter.</title>
        <authorList>
            <person name="Liu Y."/>
        </authorList>
    </citation>
    <scope>NUCLEOTIDE SEQUENCE</scope>
    <source>
        <strain evidence="1">Zg-Y786</strain>
    </source>
</reference>
<accession>A0ABS8GI10</accession>
<organism evidence="1 2">
    <name type="scientific">Arthrobacter gengyunqii</name>
    <dbReference type="NCBI Taxonomy" id="2886940"/>
    <lineage>
        <taxon>Bacteria</taxon>
        <taxon>Bacillati</taxon>
        <taxon>Actinomycetota</taxon>
        <taxon>Actinomycetes</taxon>
        <taxon>Micrococcales</taxon>
        <taxon>Micrococcaceae</taxon>
        <taxon>Arthrobacter</taxon>
    </lineage>
</organism>
<comment type="caution">
    <text evidence="1">The sequence shown here is derived from an EMBL/GenBank/DDBJ whole genome shotgun (WGS) entry which is preliminary data.</text>
</comment>
<dbReference type="Proteomes" id="UP001139168">
    <property type="component" value="Unassembled WGS sequence"/>
</dbReference>
<gene>
    <name evidence="1" type="ORF">LJ752_09595</name>
</gene>
<dbReference type="EMBL" id="JAJFZQ010000005">
    <property type="protein sequence ID" value="MCC3266294.1"/>
    <property type="molecule type" value="Genomic_DNA"/>
</dbReference>